<dbReference type="Pfam" id="PF12728">
    <property type="entry name" value="HTH_17"/>
    <property type="match status" value="1"/>
</dbReference>
<organism evidence="2 3">
    <name type="scientific">Candidatus Doudnabacteria bacterium RIFCSPHIGHO2_01_FULL_46_24</name>
    <dbReference type="NCBI Taxonomy" id="1817825"/>
    <lineage>
        <taxon>Bacteria</taxon>
        <taxon>Candidatus Doudnaibacteriota</taxon>
    </lineage>
</organism>
<dbReference type="InterPro" id="IPR041657">
    <property type="entry name" value="HTH_17"/>
</dbReference>
<dbReference type="EMBL" id="MFEL01000001">
    <property type="protein sequence ID" value="OGE81894.1"/>
    <property type="molecule type" value="Genomic_DNA"/>
</dbReference>
<protein>
    <recommendedName>
        <fullName evidence="1">Helix-turn-helix domain-containing protein</fullName>
    </recommendedName>
</protein>
<dbReference type="Proteomes" id="UP000178892">
    <property type="component" value="Unassembled WGS sequence"/>
</dbReference>
<sequence>MQNLGLNPELLSLREASELTPYSADYLNLLARKGKIRATKIGRDWLITKADLFEYLKYQQNESQQRVSVISKYLNLLM</sequence>
<proteinExistence type="predicted"/>
<evidence type="ECO:0000259" key="1">
    <source>
        <dbReference type="Pfam" id="PF12728"/>
    </source>
</evidence>
<name>A0A1F5NWD2_9BACT</name>
<evidence type="ECO:0000313" key="2">
    <source>
        <dbReference type="EMBL" id="OGE81894.1"/>
    </source>
</evidence>
<dbReference type="STRING" id="1817825.A2720_01790"/>
<comment type="caution">
    <text evidence="2">The sequence shown here is derived from an EMBL/GenBank/DDBJ whole genome shotgun (WGS) entry which is preliminary data.</text>
</comment>
<dbReference type="InterPro" id="IPR010093">
    <property type="entry name" value="SinI_DNA-bd"/>
</dbReference>
<dbReference type="NCBIfam" id="TIGR01764">
    <property type="entry name" value="excise"/>
    <property type="match status" value="1"/>
</dbReference>
<dbReference type="GO" id="GO:0003677">
    <property type="term" value="F:DNA binding"/>
    <property type="evidence" value="ECO:0007669"/>
    <property type="project" value="InterPro"/>
</dbReference>
<reference evidence="2 3" key="1">
    <citation type="journal article" date="2016" name="Nat. Commun.">
        <title>Thousands of microbial genomes shed light on interconnected biogeochemical processes in an aquifer system.</title>
        <authorList>
            <person name="Anantharaman K."/>
            <person name="Brown C.T."/>
            <person name="Hug L.A."/>
            <person name="Sharon I."/>
            <person name="Castelle C.J."/>
            <person name="Probst A.J."/>
            <person name="Thomas B.C."/>
            <person name="Singh A."/>
            <person name="Wilkins M.J."/>
            <person name="Karaoz U."/>
            <person name="Brodie E.L."/>
            <person name="Williams K.H."/>
            <person name="Hubbard S.S."/>
            <person name="Banfield J.F."/>
        </authorList>
    </citation>
    <scope>NUCLEOTIDE SEQUENCE [LARGE SCALE GENOMIC DNA]</scope>
</reference>
<dbReference type="AlphaFoldDB" id="A0A1F5NWD2"/>
<evidence type="ECO:0000313" key="3">
    <source>
        <dbReference type="Proteomes" id="UP000178892"/>
    </source>
</evidence>
<gene>
    <name evidence="2" type="ORF">A2720_01790</name>
</gene>
<feature type="domain" description="Helix-turn-helix" evidence="1">
    <location>
        <begin position="10"/>
        <end position="57"/>
    </location>
</feature>
<accession>A0A1F5NWD2</accession>